<name>A0A6A5TDJ4_9PLEO</name>
<accession>A0A6A5TDJ4</accession>
<keyword evidence="1" id="KW-1133">Transmembrane helix</keyword>
<keyword evidence="1" id="KW-0472">Membrane</keyword>
<organism evidence="2 3">
    <name type="scientific">Byssothecium circinans</name>
    <dbReference type="NCBI Taxonomy" id="147558"/>
    <lineage>
        <taxon>Eukaryota</taxon>
        <taxon>Fungi</taxon>
        <taxon>Dikarya</taxon>
        <taxon>Ascomycota</taxon>
        <taxon>Pezizomycotina</taxon>
        <taxon>Dothideomycetes</taxon>
        <taxon>Pleosporomycetidae</taxon>
        <taxon>Pleosporales</taxon>
        <taxon>Massarineae</taxon>
        <taxon>Massarinaceae</taxon>
        <taxon>Byssothecium</taxon>
    </lineage>
</organism>
<keyword evidence="1" id="KW-0812">Transmembrane</keyword>
<protein>
    <submittedName>
        <fullName evidence="2">Uncharacterized protein</fullName>
    </submittedName>
</protein>
<keyword evidence="3" id="KW-1185">Reference proteome</keyword>
<feature type="transmembrane region" description="Helical" evidence="1">
    <location>
        <begin position="26"/>
        <end position="50"/>
    </location>
</feature>
<proteinExistence type="predicted"/>
<evidence type="ECO:0000256" key="1">
    <source>
        <dbReference type="SAM" id="Phobius"/>
    </source>
</evidence>
<reference evidence="2" key="1">
    <citation type="journal article" date="2020" name="Stud. Mycol.">
        <title>101 Dothideomycetes genomes: a test case for predicting lifestyles and emergence of pathogens.</title>
        <authorList>
            <person name="Haridas S."/>
            <person name="Albert R."/>
            <person name="Binder M."/>
            <person name="Bloem J."/>
            <person name="Labutti K."/>
            <person name="Salamov A."/>
            <person name="Andreopoulos B."/>
            <person name="Baker S."/>
            <person name="Barry K."/>
            <person name="Bills G."/>
            <person name="Bluhm B."/>
            <person name="Cannon C."/>
            <person name="Castanera R."/>
            <person name="Culley D."/>
            <person name="Daum C."/>
            <person name="Ezra D."/>
            <person name="Gonzalez J."/>
            <person name="Henrissat B."/>
            <person name="Kuo A."/>
            <person name="Liang C."/>
            <person name="Lipzen A."/>
            <person name="Lutzoni F."/>
            <person name="Magnuson J."/>
            <person name="Mondo S."/>
            <person name="Nolan M."/>
            <person name="Ohm R."/>
            <person name="Pangilinan J."/>
            <person name="Park H.-J."/>
            <person name="Ramirez L."/>
            <person name="Alfaro M."/>
            <person name="Sun H."/>
            <person name="Tritt A."/>
            <person name="Yoshinaga Y."/>
            <person name="Zwiers L.-H."/>
            <person name="Turgeon B."/>
            <person name="Goodwin S."/>
            <person name="Spatafora J."/>
            <person name="Crous P."/>
            <person name="Grigoriev I."/>
        </authorList>
    </citation>
    <scope>NUCLEOTIDE SEQUENCE</scope>
    <source>
        <strain evidence="2">CBS 675.92</strain>
    </source>
</reference>
<evidence type="ECO:0000313" key="3">
    <source>
        <dbReference type="Proteomes" id="UP000800035"/>
    </source>
</evidence>
<sequence>MAGQQAASTWARSECRLSLCHGKAFYHLWSMIWGTGYGLLLAGGHLLAWLQSSPWEIRPQRINFRCVLNSRDARRQTHTFAPSSPSSSLHAFAVCSAGRWRAFRMPAPARSPSVYENAAAISSPDQTKAGQTPLYARPESRAYCDDVNFAAMQAVAVAFQQRETPPIGGSPSRPMALRSLPHQGQIDPLARCSGPHLHKLEAHTGLVRHVPTAGRRASAHVW</sequence>
<dbReference type="EMBL" id="ML977033">
    <property type="protein sequence ID" value="KAF1949722.1"/>
    <property type="molecule type" value="Genomic_DNA"/>
</dbReference>
<dbReference type="Proteomes" id="UP000800035">
    <property type="component" value="Unassembled WGS sequence"/>
</dbReference>
<gene>
    <name evidence="2" type="ORF">CC80DRAFT_598716</name>
</gene>
<dbReference type="AlphaFoldDB" id="A0A6A5TDJ4"/>
<evidence type="ECO:0000313" key="2">
    <source>
        <dbReference type="EMBL" id="KAF1949722.1"/>
    </source>
</evidence>